<dbReference type="AlphaFoldDB" id="A0A635MBE6"/>
<gene>
    <name evidence="1" type="ORF">CB604_19660</name>
</gene>
<evidence type="ECO:0000313" key="1">
    <source>
        <dbReference type="EMBL" id="EDH7764691.1"/>
    </source>
</evidence>
<sequence>MKRSFFWLPVHEPDWHGGQCQSGAWKYTTLNFTTSTYNIGKNTYNKSIGVHAYCAWTYLNGSPFGGFQQVYSDSNNNWYVNNYAWDNYASGGTISVTCLNLPNAGV</sequence>
<protein>
    <submittedName>
        <fullName evidence="1">Shufflon protein C</fullName>
    </submittedName>
</protein>
<accession>A0A635MBE6</accession>
<organism evidence="1">
    <name type="scientific">Salmonella enteritidis</name>
    <dbReference type="NCBI Taxonomy" id="149539"/>
    <lineage>
        <taxon>Bacteria</taxon>
        <taxon>Pseudomonadati</taxon>
        <taxon>Pseudomonadota</taxon>
        <taxon>Gammaproteobacteria</taxon>
        <taxon>Enterobacterales</taxon>
        <taxon>Enterobacteriaceae</taxon>
        <taxon>Salmonella</taxon>
    </lineage>
</organism>
<name>A0A635MBE6_SALEN</name>
<reference evidence="1" key="1">
    <citation type="submission" date="2018-07" db="EMBL/GenBank/DDBJ databases">
        <authorList>
            <person name="Ashton P.M."/>
            <person name="Dallman T."/>
            <person name="Nair S."/>
            <person name="De Pinna E."/>
            <person name="Peters T."/>
            <person name="Grant K."/>
        </authorList>
    </citation>
    <scope>NUCLEOTIDE SEQUENCE</scope>
    <source>
        <strain evidence="1">361772</strain>
    </source>
</reference>
<proteinExistence type="predicted"/>
<dbReference type="EMBL" id="AAMITS010000026">
    <property type="protein sequence ID" value="EDH7764691.1"/>
    <property type="molecule type" value="Genomic_DNA"/>
</dbReference>
<comment type="caution">
    <text evidence="1">The sequence shown here is derived from an EMBL/GenBank/DDBJ whole genome shotgun (WGS) entry which is preliminary data.</text>
</comment>